<protein>
    <submittedName>
        <fullName evidence="3">Inositol-3-phosphate synthase</fullName>
    </submittedName>
</protein>
<name>A0A2U2J3T1_9SPHN</name>
<proteinExistence type="inferred from homology"/>
<dbReference type="SUPFAM" id="SSF51735">
    <property type="entry name" value="NAD(P)-binding Rossmann-fold domains"/>
    <property type="match status" value="1"/>
</dbReference>
<dbReference type="PIRSF" id="PIRSF015578">
    <property type="entry name" value="Myoinos-ppht_syn"/>
    <property type="match status" value="1"/>
</dbReference>
<dbReference type="Gene3D" id="3.40.50.720">
    <property type="entry name" value="NAD(P)-binding Rossmann-like Domain"/>
    <property type="match status" value="1"/>
</dbReference>
<dbReference type="InterPro" id="IPR013021">
    <property type="entry name" value="Myo-inos-1-P_Synthase_GAPDH"/>
</dbReference>
<dbReference type="PANTHER" id="PTHR43125:SF1">
    <property type="entry name" value="INOSITOL-3-PHOSPHATE SYNTHASE"/>
    <property type="match status" value="1"/>
</dbReference>
<dbReference type="GO" id="GO:0006021">
    <property type="term" value="P:inositol biosynthetic process"/>
    <property type="evidence" value="ECO:0007669"/>
    <property type="project" value="InterPro"/>
</dbReference>
<accession>A0A2U2J3T1</accession>
<dbReference type="OrthoDB" id="9766811at2"/>
<evidence type="ECO:0000313" key="4">
    <source>
        <dbReference type="Proteomes" id="UP000245916"/>
    </source>
</evidence>
<dbReference type="Proteomes" id="UP000245916">
    <property type="component" value="Unassembled WGS sequence"/>
</dbReference>
<dbReference type="InterPro" id="IPR036291">
    <property type="entry name" value="NAD(P)-bd_dom_sf"/>
</dbReference>
<dbReference type="RefSeq" id="WP_109271112.1">
    <property type="nucleotide sequence ID" value="NZ_QFFF01000001.1"/>
</dbReference>
<dbReference type="PANTHER" id="PTHR43125">
    <property type="entry name" value="INOSITOL-3-PHOSPHATE SYNTHASE"/>
    <property type="match status" value="1"/>
</dbReference>
<dbReference type="Gene3D" id="3.30.360.10">
    <property type="entry name" value="Dihydrodipicolinate Reductase, domain 2"/>
    <property type="match status" value="1"/>
</dbReference>
<comment type="caution">
    <text evidence="3">The sequence shown here is derived from an EMBL/GenBank/DDBJ whole genome shotgun (WGS) entry which is preliminary data.</text>
</comment>
<keyword evidence="4" id="KW-1185">Reference proteome</keyword>
<reference evidence="3 4" key="1">
    <citation type="submission" date="2018-05" db="EMBL/GenBank/DDBJ databases">
        <title>Genome of Sphingosinicella humi QZX222.</title>
        <authorList>
            <person name="Qiao Z."/>
            <person name="Wang G."/>
        </authorList>
    </citation>
    <scope>NUCLEOTIDE SEQUENCE [LARGE SCALE GENOMIC DNA]</scope>
    <source>
        <strain evidence="3 4">QZX222</strain>
    </source>
</reference>
<evidence type="ECO:0000256" key="1">
    <source>
        <dbReference type="ARBA" id="ARBA00010813"/>
    </source>
</evidence>
<organism evidence="3 4">
    <name type="scientific">Allosphingosinicella humi</name>
    <dbReference type="NCBI Taxonomy" id="2068657"/>
    <lineage>
        <taxon>Bacteria</taxon>
        <taxon>Pseudomonadati</taxon>
        <taxon>Pseudomonadota</taxon>
        <taxon>Alphaproteobacteria</taxon>
        <taxon>Sphingomonadales</taxon>
        <taxon>Sphingomonadaceae</taxon>
        <taxon>Allosphingosinicella</taxon>
    </lineage>
</organism>
<dbReference type="Pfam" id="PF01658">
    <property type="entry name" value="Inos-1-P_synth"/>
    <property type="match status" value="1"/>
</dbReference>
<dbReference type="GO" id="GO:0008654">
    <property type="term" value="P:phospholipid biosynthetic process"/>
    <property type="evidence" value="ECO:0007669"/>
    <property type="project" value="InterPro"/>
</dbReference>
<dbReference type="InterPro" id="IPR052199">
    <property type="entry name" value="MIPS"/>
</dbReference>
<dbReference type="SUPFAM" id="SSF55347">
    <property type="entry name" value="Glyceraldehyde-3-phosphate dehydrogenase-like, C-terminal domain"/>
    <property type="match status" value="1"/>
</dbReference>
<feature type="domain" description="Myo-inositol-1-phosphate synthase GAPDH-like" evidence="2">
    <location>
        <begin position="206"/>
        <end position="314"/>
    </location>
</feature>
<sequence length="375" mass="41138">MSLHDPGRHDINVALVGVGNCASSLVQGIAHYQNGGANEQIGLLHWDLGGYRPKDIKFVAAWDVDERKVGRDISEAIFAKPNCTTVFCDHVPHAGVKVRMGCILDGWSDHMADAPPERTFLLADAPEPDKAEVIETLRETKADVLLNYLPVGSQQATEFYAECALEAGVAFVNNMPVFIASHPAWARRFEEAGVPVIGDDIKAQLGATIVHRVLTDLFHKRGVKLDRTYQLNTGGNTDFLNMLNRSRLKSKKVSKTEAVQSVAEHRLDDENIHIGPSDYVAWQNDNKICFLRMEGQVFGGVPMNLELRLSVEDSPNSAGVAIDMIRCAKLAKDRGLAGAIDAPAMFFCKHPPRQLPDDEAYEALEAFIAGEAGRL</sequence>
<evidence type="ECO:0000313" key="3">
    <source>
        <dbReference type="EMBL" id="PWG02974.1"/>
    </source>
</evidence>
<dbReference type="EMBL" id="QFFF01000001">
    <property type="protein sequence ID" value="PWG02974.1"/>
    <property type="molecule type" value="Genomic_DNA"/>
</dbReference>
<evidence type="ECO:0000259" key="2">
    <source>
        <dbReference type="Pfam" id="PF01658"/>
    </source>
</evidence>
<dbReference type="AlphaFoldDB" id="A0A2U2J3T1"/>
<comment type="similarity">
    <text evidence="1">Belongs to the myo-inositol 1-phosphate synthase family.</text>
</comment>
<gene>
    <name evidence="3" type="ORF">DF286_08910</name>
</gene>
<dbReference type="InterPro" id="IPR002587">
    <property type="entry name" value="Myo-inos-1-P_Synthase"/>
</dbReference>
<dbReference type="GO" id="GO:0004512">
    <property type="term" value="F:inositol-3-phosphate synthase activity"/>
    <property type="evidence" value="ECO:0007669"/>
    <property type="project" value="InterPro"/>
</dbReference>